<gene>
    <name evidence="2" type="ORF">C5Y83_03915</name>
</gene>
<comment type="caution">
    <text evidence="2">The sequence shown here is derived from an EMBL/GenBank/DDBJ whole genome shotgun (WGS) entry which is preliminary data.</text>
</comment>
<dbReference type="Pfam" id="PF01471">
    <property type="entry name" value="PG_binding_1"/>
    <property type="match status" value="1"/>
</dbReference>
<accession>A0A2S8G6L0</accession>
<dbReference type="InterPro" id="IPR036365">
    <property type="entry name" value="PGBD-like_sf"/>
</dbReference>
<dbReference type="OrthoDB" id="245200at2"/>
<dbReference type="Gene3D" id="1.10.101.10">
    <property type="entry name" value="PGBD-like superfamily/PGBD"/>
    <property type="match status" value="1"/>
</dbReference>
<dbReference type="RefSeq" id="WP_105328326.1">
    <property type="nucleotide sequence ID" value="NZ_PUHY01000004.1"/>
</dbReference>
<dbReference type="InterPro" id="IPR002477">
    <property type="entry name" value="Peptidoglycan-bd-like"/>
</dbReference>
<name>A0A2S8G6L0_9BACT</name>
<dbReference type="EMBL" id="PUHY01000004">
    <property type="protein sequence ID" value="PQO39891.1"/>
    <property type="molecule type" value="Genomic_DNA"/>
</dbReference>
<reference evidence="2 3" key="1">
    <citation type="submission" date="2018-02" db="EMBL/GenBank/DDBJ databases">
        <title>Comparative genomes isolates from brazilian mangrove.</title>
        <authorList>
            <person name="Araujo J.E."/>
            <person name="Taketani R.G."/>
            <person name="Silva M.C.P."/>
            <person name="Loureco M.V."/>
            <person name="Andreote F.D."/>
        </authorList>
    </citation>
    <scope>NUCLEOTIDE SEQUENCE [LARGE SCALE GENOMIC DNA]</scope>
    <source>
        <strain evidence="2 3">Hex-1 MGV</strain>
    </source>
</reference>
<protein>
    <recommendedName>
        <fullName evidence="1">Peptidoglycan binding-like domain-containing protein</fullName>
    </recommendedName>
</protein>
<proteinExistence type="predicted"/>
<evidence type="ECO:0000313" key="2">
    <source>
        <dbReference type="EMBL" id="PQO39891.1"/>
    </source>
</evidence>
<evidence type="ECO:0000259" key="1">
    <source>
        <dbReference type="Pfam" id="PF01471"/>
    </source>
</evidence>
<dbReference type="Proteomes" id="UP000238322">
    <property type="component" value="Unassembled WGS sequence"/>
</dbReference>
<evidence type="ECO:0000313" key="3">
    <source>
        <dbReference type="Proteomes" id="UP000238322"/>
    </source>
</evidence>
<sequence length="251" mass="27050">MANLRRGSRGPEVKTLQSALNSQLFPNPRLVVDGIFGAKTEAAVIAFQKQAVILVDGIAGNQTKAALGMPTTGQAYTHRVRLHFRSLTLTDLPFNQILAGTQEVYAQYNIKVEFGSGESLLLTPAEAAKFQQIDGQCTWKVNSGEYAELQKIGSPAPTNDIVVYFVDRFSQALNGCGGHLKNRPACIVAKAGTKWCVAHEIGHVLLTSSFSPVHIGATSNLMYSVDIARSVPSLNPAQVQKIKSSPLCRSI</sequence>
<feature type="domain" description="Peptidoglycan binding-like" evidence="1">
    <location>
        <begin position="9"/>
        <end position="67"/>
    </location>
</feature>
<dbReference type="AlphaFoldDB" id="A0A2S8G6L0"/>
<dbReference type="SUPFAM" id="SSF47090">
    <property type="entry name" value="PGBD-like"/>
    <property type="match status" value="1"/>
</dbReference>
<organism evidence="2 3">
    <name type="scientific">Blastopirellula marina</name>
    <dbReference type="NCBI Taxonomy" id="124"/>
    <lineage>
        <taxon>Bacteria</taxon>
        <taxon>Pseudomonadati</taxon>
        <taxon>Planctomycetota</taxon>
        <taxon>Planctomycetia</taxon>
        <taxon>Pirellulales</taxon>
        <taxon>Pirellulaceae</taxon>
        <taxon>Blastopirellula</taxon>
    </lineage>
</organism>
<dbReference type="InterPro" id="IPR036366">
    <property type="entry name" value="PGBDSf"/>
</dbReference>